<evidence type="ECO:0000313" key="12">
    <source>
        <dbReference type="EMBL" id="KAF7120070.1"/>
    </source>
</evidence>
<keyword evidence="4" id="KW-0336">GPI-anchor</keyword>
<dbReference type="Pfam" id="PF14368">
    <property type="entry name" value="LTP_2"/>
    <property type="match status" value="1"/>
</dbReference>
<keyword evidence="8" id="KW-0449">Lipoprotein</keyword>
<sequence>MLTKTLDNMSSFHSLLPPIHTPTLVLLLLLTSLLPHTALSQNPGGVGASPPAGPTMADCGTRLLPLVPCAPFVQGTAPSPALPCCDGLKQLNIQQPTCLCLLLNNTDALSSFPVNSTLALELPLLCSLQFDTSSCSGVRAPSSSPVSQVSPDVLPNGSIAAADTPGVTVVPKTSIMGIGFGRSGSKKLNMKGYAVLLVAAMAFMSLDVQLTILGLKKLDVDAFVFINAMGVLGLQKLDVESARVY</sequence>
<evidence type="ECO:0000256" key="3">
    <source>
        <dbReference type="ARBA" id="ARBA00022475"/>
    </source>
</evidence>
<dbReference type="AlphaFoldDB" id="A0A834L6J1"/>
<dbReference type="EMBL" id="WJXA01000013">
    <property type="protein sequence ID" value="KAF7120070.1"/>
    <property type="molecule type" value="Genomic_DNA"/>
</dbReference>
<name>A0A834L6J1_RHOSS</name>
<evidence type="ECO:0000256" key="5">
    <source>
        <dbReference type="ARBA" id="ARBA00022729"/>
    </source>
</evidence>
<gene>
    <name evidence="12" type="ORF">RHSIM_Rhsim13G0208600</name>
</gene>
<proteinExistence type="inferred from homology"/>
<keyword evidence="9" id="KW-0472">Membrane</keyword>
<comment type="similarity">
    <text evidence="2">Belongs to the plant LTP family.</text>
</comment>
<feature type="domain" description="Bifunctional inhibitor/plant lipid transfer protein/seed storage helical" evidence="11">
    <location>
        <begin position="51"/>
        <end position="135"/>
    </location>
</feature>
<dbReference type="GO" id="GO:0005886">
    <property type="term" value="C:plasma membrane"/>
    <property type="evidence" value="ECO:0007669"/>
    <property type="project" value="UniProtKB-SubCell"/>
</dbReference>
<evidence type="ECO:0000256" key="7">
    <source>
        <dbReference type="ARBA" id="ARBA00023180"/>
    </source>
</evidence>
<evidence type="ECO:0000256" key="9">
    <source>
        <dbReference type="SAM" id="Phobius"/>
    </source>
</evidence>
<dbReference type="GO" id="GO:0098552">
    <property type="term" value="C:side of membrane"/>
    <property type="evidence" value="ECO:0007669"/>
    <property type="project" value="UniProtKB-KW"/>
</dbReference>
<evidence type="ECO:0000256" key="6">
    <source>
        <dbReference type="ARBA" id="ARBA00023157"/>
    </source>
</evidence>
<keyword evidence="7" id="KW-0325">Glycoprotein</keyword>
<dbReference type="PANTHER" id="PTHR33044">
    <property type="entry name" value="BIFUNCTIONAL INHIBITOR/LIPID-TRANSFER PROTEIN/SEED STORAGE 2S ALBUMIN SUPERFAMILY PROTEIN-RELATED"/>
    <property type="match status" value="1"/>
</dbReference>
<evidence type="ECO:0000256" key="2">
    <source>
        <dbReference type="ARBA" id="ARBA00009748"/>
    </source>
</evidence>
<keyword evidence="6" id="KW-1015">Disulfide bond</keyword>
<feature type="transmembrane region" description="Helical" evidence="9">
    <location>
        <begin position="192"/>
        <end position="215"/>
    </location>
</feature>
<dbReference type="CDD" id="cd00010">
    <property type="entry name" value="AAI_LTSS"/>
    <property type="match status" value="1"/>
</dbReference>
<evidence type="ECO:0000256" key="1">
    <source>
        <dbReference type="ARBA" id="ARBA00004609"/>
    </source>
</evidence>
<keyword evidence="9" id="KW-0812">Transmembrane</keyword>
<dbReference type="Gene3D" id="1.10.110.10">
    <property type="entry name" value="Plant lipid-transfer and hydrophobic proteins"/>
    <property type="match status" value="1"/>
</dbReference>
<feature type="chain" id="PRO_5032415176" description="Bifunctional inhibitor/plant lipid transfer protein/seed storage helical domain-containing protein" evidence="10">
    <location>
        <begin position="41"/>
        <end position="245"/>
    </location>
</feature>
<comment type="caution">
    <text evidence="12">The sequence shown here is derived from an EMBL/GenBank/DDBJ whole genome shotgun (WGS) entry which is preliminary data.</text>
</comment>
<evidence type="ECO:0000313" key="13">
    <source>
        <dbReference type="Proteomes" id="UP000626092"/>
    </source>
</evidence>
<dbReference type="SUPFAM" id="SSF47699">
    <property type="entry name" value="Bifunctional inhibitor/lipid-transfer protein/seed storage 2S albumin"/>
    <property type="match status" value="1"/>
</dbReference>
<feature type="signal peptide" evidence="10">
    <location>
        <begin position="1"/>
        <end position="40"/>
    </location>
</feature>
<comment type="subcellular location">
    <subcellularLocation>
        <location evidence="1">Cell membrane</location>
        <topology evidence="1">Lipid-anchor</topology>
        <topology evidence="1">GPI-anchor</topology>
    </subcellularLocation>
</comment>
<accession>A0A834L6J1</accession>
<keyword evidence="13" id="KW-1185">Reference proteome</keyword>
<dbReference type="Proteomes" id="UP000626092">
    <property type="component" value="Unassembled WGS sequence"/>
</dbReference>
<dbReference type="InterPro" id="IPR036312">
    <property type="entry name" value="Bifun_inhib/LTP/seed_sf"/>
</dbReference>
<protein>
    <recommendedName>
        <fullName evidence="11">Bifunctional inhibitor/plant lipid transfer protein/seed storage helical domain-containing protein</fullName>
    </recommendedName>
</protein>
<evidence type="ECO:0000256" key="4">
    <source>
        <dbReference type="ARBA" id="ARBA00022622"/>
    </source>
</evidence>
<dbReference type="InterPro" id="IPR016140">
    <property type="entry name" value="Bifunc_inhib/LTP/seed_store"/>
</dbReference>
<reference evidence="12" key="1">
    <citation type="submission" date="2019-11" db="EMBL/GenBank/DDBJ databases">
        <authorList>
            <person name="Liu Y."/>
            <person name="Hou J."/>
            <person name="Li T.-Q."/>
            <person name="Guan C.-H."/>
            <person name="Wu X."/>
            <person name="Wu H.-Z."/>
            <person name="Ling F."/>
            <person name="Zhang R."/>
            <person name="Shi X.-G."/>
            <person name="Ren J.-P."/>
            <person name="Chen E.-F."/>
            <person name="Sun J.-M."/>
        </authorList>
    </citation>
    <scope>NUCLEOTIDE SEQUENCE</scope>
    <source>
        <strain evidence="12">Adult_tree_wgs_1</strain>
        <tissue evidence="12">Leaves</tissue>
    </source>
</reference>
<evidence type="ECO:0000259" key="11">
    <source>
        <dbReference type="Pfam" id="PF14368"/>
    </source>
</evidence>
<dbReference type="InterPro" id="IPR043325">
    <property type="entry name" value="LTSS"/>
</dbReference>
<dbReference type="OrthoDB" id="664243at2759"/>
<evidence type="ECO:0000256" key="10">
    <source>
        <dbReference type="SAM" id="SignalP"/>
    </source>
</evidence>
<keyword evidence="9" id="KW-1133">Transmembrane helix</keyword>
<evidence type="ECO:0000256" key="8">
    <source>
        <dbReference type="ARBA" id="ARBA00023288"/>
    </source>
</evidence>
<organism evidence="12 13">
    <name type="scientific">Rhododendron simsii</name>
    <name type="common">Sims's rhododendron</name>
    <dbReference type="NCBI Taxonomy" id="118357"/>
    <lineage>
        <taxon>Eukaryota</taxon>
        <taxon>Viridiplantae</taxon>
        <taxon>Streptophyta</taxon>
        <taxon>Embryophyta</taxon>
        <taxon>Tracheophyta</taxon>
        <taxon>Spermatophyta</taxon>
        <taxon>Magnoliopsida</taxon>
        <taxon>eudicotyledons</taxon>
        <taxon>Gunneridae</taxon>
        <taxon>Pentapetalae</taxon>
        <taxon>asterids</taxon>
        <taxon>Ericales</taxon>
        <taxon>Ericaceae</taxon>
        <taxon>Ericoideae</taxon>
        <taxon>Rhodoreae</taxon>
        <taxon>Rhododendron</taxon>
    </lineage>
</organism>
<keyword evidence="3" id="KW-1003">Cell membrane</keyword>
<keyword evidence="5 10" id="KW-0732">Signal</keyword>